<comment type="caution">
    <text evidence="2">The sequence shown here is derived from an EMBL/GenBank/DDBJ whole genome shotgun (WGS) entry which is preliminary data.</text>
</comment>
<proteinExistence type="predicted"/>
<evidence type="ECO:0000313" key="3">
    <source>
        <dbReference type="Proteomes" id="UP001591681"/>
    </source>
</evidence>
<feature type="region of interest" description="Disordered" evidence="1">
    <location>
        <begin position="264"/>
        <end position="287"/>
    </location>
</feature>
<evidence type="ECO:0000256" key="1">
    <source>
        <dbReference type="SAM" id="MobiDB-lite"/>
    </source>
</evidence>
<protein>
    <submittedName>
        <fullName evidence="2">Uncharacterized protein</fullName>
    </submittedName>
</protein>
<feature type="compositionally biased region" description="Polar residues" evidence="1">
    <location>
        <begin position="161"/>
        <end position="170"/>
    </location>
</feature>
<evidence type="ECO:0000313" key="2">
    <source>
        <dbReference type="EMBL" id="KAL2080258.1"/>
    </source>
</evidence>
<dbReference type="Proteomes" id="UP001591681">
    <property type="component" value="Unassembled WGS sequence"/>
</dbReference>
<keyword evidence="3" id="KW-1185">Reference proteome</keyword>
<feature type="region of interest" description="Disordered" evidence="1">
    <location>
        <begin position="150"/>
        <end position="179"/>
    </location>
</feature>
<name>A0ABD1IZ92_9TELE</name>
<feature type="compositionally biased region" description="Low complexity" evidence="1">
    <location>
        <begin position="264"/>
        <end position="279"/>
    </location>
</feature>
<accession>A0ABD1IZ92</accession>
<organism evidence="2 3">
    <name type="scientific">Coilia grayii</name>
    <name type="common">Gray's grenadier anchovy</name>
    <dbReference type="NCBI Taxonomy" id="363190"/>
    <lineage>
        <taxon>Eukaryota</taxon>
        <taxon>Metazoa</taxon>
        <taxon>Chordata</taxon>
        <taxon>Craniata</taxon>
        <taxon>Vertebrata</taxon>
        <taxon>Euteleostomi</taxon>
        <taxon>Actinopterygii</taxon>
        <taxon>Neopterygii</taxon>
        <taxon>Teleostei</taxon>
        <taxon>Clupei</taxon>
        <taxon>Clupeiformes</taxon>
        <taxon>Clupeoidei</taxon>
        <taxon>Engraulidae</taxon>
        <taxon>Coilinae</taxon>
        <taxon>Coilia</taxon>
    </lineage>
</organism>
<reference evidence="2 3" key="1">
    <citation type="submission" date="2024-09" db="EMBL/GenBank/DDBJ databases">
        <title>A chromosome-level genome assembly of Gray's grenadier anchovy, Coilia grayii.</title>
        <authorList>
            <person name="Fu Z."/>
        </authorList>
    </citation>
    <scope>NUCLEOTIDE SEQUENCE [LARGE SCALE GENOMIC DNA]</scope>
    <source>
        <strain evidence="2">G4</strain>
        <tissue evidence="2">Muscle</tissue>
    </source>
</reference>
<dbReference type="EMBL" id="JBHFQA010000021">
    <property type="protein sequence ID" value="KAL2080258.1"/>
    <property type="molecule type" value="Genomic_DNA"/>
</dbReference>
<sequence>MRYSLATQAQMALLVTAREFECCCCEPLGCHLICQRAGVAMSDEKRNNWSRAETLLFLNVLREADVVSALCPRRGVDRNWEALRNKWKTMKGRYLAEKRASGKSGAEGKINYEFWEEMDMIMGSRPVVTVANEATVDSGTGKCVSTAMETDGDMEIPDTPDTITPESLTPVTPGGSLFRRPLKRKVTPAQQLNEKLSEMMVRHERQEERDREMLQSIVSSVNRLVDCIERQQTTSAFSQPSFPYPHPQPGPSTYQSFLYMQHQQQNQQQLQQPQQPQQQSFTNSILNDIHTYTEL</sequence>
<gene>
    <name evidence="2" type="ORF">ACEWY4_024051</name>
</gene>
<dbReference type="AlphaFoldDB" id="A0ABD1IZ92"/>